<reference evidence="10 11" key="2">
    <citation type="submission" date="2023-10" db="EMBL/GenBank/DDBJ databases">
        <authorList>
            <person name="Han X.F."/>
        </authorList>
    </citation>
    <scope>NUCLEOTIDE SEQUENCE [LARGE SCALE GENOMIC DNA]</scope>
    <source>
        <strain evidence="10 11">KCTC 39840</strain>
    </source>
</reference>
<organism evidence="10 11">
    <name type="scientific">Conexibacter stalactiti</name>
    <dbReference type="NCBI Taxonomy" id="1940611"/>
    <lineage>
        <taxon>Bacteria</taxon>
        <taxon>Bacillati</taxon>
        <taxon>Actinomycetota</taxon>
        <taxon>Thermoleophilia</taxon>
        <taxon>Solirubrobacterales</taxon>
        <taxon>Conexibacteraceae</taxon>
        <taxon>Conexibacter</taxon>
    </lineage>
</organism>
<reference evidence="11" key="1">
    <citation type="submission" date="2023-07" db="EMBL/GenBank/DDBJ databases">
        <title>Conexibacter stalactiti sp. nov., isolated from stalactites in a lava cave and emended description of the genus Conexibacter.</title>
        <authorList>
            <person name="Lee S.D."/>
        </authorList>
    </citation>
    <scope>NUCLEOTIDE SEQUENCE [LARGE SCALE GENOMIC DNA]</scope>
    <source>
        <strain evidence="11">KCTC 39840</strain>
    </source>
</reference>
<gene>
    <name evidence="10" type="ORF">R7226_26510</name>
</gene>
<keyword evidence="11" id="KW-1185">Reference proteome</keyword>
<dbReference type="EMBL" id="JAWSTH010000110">
    <property type="protein sequence ID" value="MDW5597935.1"/>
    <property type="molecule type" value="Genomic_DNA"/>
</dbReference>
<keyword evidence="7 8" id="KW-0472">Membrane</keyword>
<evidence type="ECO:0000256" key="5">
    <source>
        <dbReference type="ARBA" id="ARBA00022970"/>
    </source>
</evidence>
<comment type="similarity">
    <text evidence="8">Belongs to the binding-protein-dependent transport system permease family.</text>
</comment>
<evidence type="ECO:0000256" key="4">
    <source>
        <dbReference type="ARBA" id="ARBA00022692"/>
    </source>
</evidence>
<evidence type="ECO:0000256" key="1">
    <source>
        <dbReference type="ARBA" id="ARBA00004651"/>
    </source>
</evidence>
<dbReference type="PANTHER" id="PTHR30614:SF0">
    <property type="entry name" value="L-CYSTINE TRANSPORT SYSTEM PERMEASE PROTEIN TCYL"/>
    <property type="match status" value="1"/>
</dbReference>
<keyword evidence="6 8" id="KW-1133">Transmembrane helix</keyword>
<evidence type="ECO:0000256" key="2">
    <source>
        <dbReference type="ARBA" id="ARBA00022448"/>
    </source>
</evidence>
<evidence type="ECO:0000256" key="8">
    <source>
        <dbReference type="RuleBase" id="RU363032"/>
    </source>
</evidence>
<dbReference type="CDD" id="cd06261">
    <property type="entry name" value="TM_PBP2"/>
    <property type="match status" value="1"/>
</dbReference>
<feature type="transmembrane region" description="Helical" evidence="8">
    <location>
        <begin position="22"/>
        <end position="46"/>
    </location>
</feature>
<evidence type="ECO:0000256" key="7">
    <source>
        <dbReference type="ARBA" id="ARBA00023136"/>
    </source>
</evidence>
<dbReference type="Proteomes" id="UP001284601">
    <property type="component" value="Unassembled WGS sequence"/>
</dbReference>
<evidence type="ECO:0000256" key="6">
    <source>
        <dbReference type="ARBA" id="ARBA00022989"/>
    </source>
</evidence>
<evidence type="ECO:0000313" key="10">
    <source>
        <dbReference type="EMBL" id="MDW5597935.1"/>
    </source>
</evidence>
<dbReference type="Gene3D" id="1.10.3720.10">
    <property type="entry name" value="MetI-like"/>
    <property type="match status" value="1"/>
</dbReference>
<comment type="caution">
    <text evidence="10">The sequence shown here is derived from an EMBL/GenBank/DDBJ whole genome shotgun (WGS) entry which is preliminary data.</text>
</comment>
<feature type="transmembrane region" description="Helical" evidence="8">
    <location>
        <begin position="153"/>
        <end position="173"/>
    </location>
</feature>
<dbReference type="Pfam" id="PF00528">
    <property type="entry name" value="BPD_transp_1"/>
    <property type="match status" value="1"/>
</dbReference>
<keyword evidence="3" id="KW-1003">Cell membrane</keyword>
<dbReference type="PANTHER" id="PTHR30614">
    <property type="entry name" value="MEMBRANE COMPONENT OF AMINO ACID ABC TRANSPORTER"/>
    <property type="match status" value="1"/>
</dbReference>
<feature type="transmembrane region" description="Helical" evidence="8">
    <location>
        <begin position="85"/>
        <end position="106"/>
    </location>
</feature>
<keyword evidence="4 8" id="KW-0812">Transmembrane</keyword>
<keyword evidence="2 8" id="KW-0813">Transport</keyword>
<feature type="transmembrane region" description="Helical" evidence="8">
    <location>
        <begin position="193"/>
        <end position="214"/>
    </location>
</feature>
<dbReference type="InterPro" id="IPR000515">
    <property type="entry name" value="MetI-like"/>
</dbReference>
<sequence>MLVFGFDYSVISDNQDALLDGLVLTVEVAALGFLLAVVLGLPLALAGRSRSPLARVPAMLWIALARGVPLLIVIFWLYYAAAQEGLFSLTAFVAGVLSLGLTGSGYMAEIYRTALSAVPVGQYESAAAIGLSRITAFRVIILPQAVRTAIPPAMNLFVMLLKGATLLSVIGLADMFYTAKLVAVNEFKPFELYTAAAVLVIAVTLVAALGAGLVERRFSKGVRR</sequence>
<evidence type="ECO:0000313" key="11">
    <source>
        <dbReference type="Proteomes" id="UP001284601"/>
    </source>
</evidence>
<evidence type="ECO:0000259" key="9">
    <source>
        <dbReference type="PROSITE" id="PS50928"/>
    </source>
</evidence>
<proteinExistence type="inferred from homology"/>
<dbReference type="InterPro" id="IPR010065">
    <property type="entry name" value="AA_ABC_transptr_permease_3TM"/>
</dbReference>
<dbReference type="InterPro" id="IPR035906">
    <property type="entry name" value="MetI-like_sf"/>
</dbReference>
<feature type="domain" description="ABC transmembrane type-1" evidence="9">
    <location>
        <begin position="22"/>
        <end position="211"/>
    </location>
</feature>
<dbReference type="InterPro" id="IPR043429">
    <property type="entry name" value="ArtM/GltK/GlnP/TcyL/YhdX-like"/>
</dbReference>
<name>A0ABU4HZL1_9ACTN</name>
<protein>
    <submittedName>
        <fullName evidence="10">Amino acid ABC transporter permease</fullName>
    </submittedName>
</protein>
<keyword evidence="5" id="KW-0029">Amino-acid transport</keyword>
<dbReference type="NCBIfam" id="TIGR01726">
    <property type="entry name" value="HEQRo_perm_3TM"/>
    <property type="match status" value="1"/>
</dbReference>
<feature type="transmembrane region" description="Helical" evidence="8">
    <location>
        <begin position="58"/>
        <end position="79"/>
    </location>
</feature>
<dbReference type="PROSITE" id="PS50928">
    <property type="entry name" value="ABC_TM1"/>
    <property type="match status" value="1"/>
</dbReference>
<accession>A0ABU4HZL1</accession>
<dbReference type="RefSeq" id="WP_318600405.1">
    <property type="nucleotide sequence ID" value="NZ_JAWSTH010000110.1"/>
</dbReference>
<evidence type="ECO:0000256" key="3">
    <source>
        <dbReference type="ARBA" id="ARBA00022475"/>
    </source>
</evidence>
<comment type="subcellular location">
    <subcellularLocation>
        <location evidence="1 8">Cell membrane</location>
        <topology evidence="1 8">Multi-pass membrane protein</topology>
    </subcellularLocation>
</comment>
<dbReference type="SUPFAM" id="SSF161098">
    <property type="entry name" value="MetI-like"/>
    <property type="match status" value="1"/>
</dbReference>